<dbReference type="STRING" id="985053.VMUT_2180"/>
<accession>F0QX87</accession>
<dbReference type="EMBL" id="CP002529">
    <property type="protein sequence ID" value="ADY02376.1"/>
    <property type="molecule type" value="Genomic_DNA"/>
</dbReference>
<evidence type="ECO:0000256" key="1">
    <source>
        <dbReference type="SAM" id="Phobius"/>
    </source>
</evidence>
<dbReference type="Proteomes" id="UP000007485">
    <property type="component" value="Chromosome"/>
</dbReference>
<feature type="transmembrane region" description="Helical" evidence="1">
    <location>
        <begin position="119"/>
        <end position="143"/>
    </location>
</feature>
<organism evidence="2 3">
    <name type="scientific">Vulcanisaeta moutnovskia (strain 768-28)</name>
    <dbReference type="NCBI Taxonomy" id="985053"/>
    <lineage>
        <taxon>Archaea</taxon>
        <taxon>Thermoproteota</taxon>
        <taxon>Thermoprotei</taxon>
        <taxon>Thermoproteales</taxon>
        <taxon>Thermoproteaceae</taxon>
        <taxon>Vulcanisaeta</taxon>
    </lineage>
</organism>
<dbReference type="KEGG" id="vmo:VMUT_2180"/>
<reference evidence="2 3" key="1">
    <citation type="journal article" date="2011" name="J. Bacteriol.">
        <title>Complete genome sequence of 'Vulcanisaeta moutnovskia' strain 768-28, a novel member of the hyperthermophilic crenarchaeal genus vulcanisaeta.</title>
        <authorList>
            <person name="Gumerov V.M."/>
            <person name="Mardanov A.V."/>
            <person name="Beletsky A.V."/>
            <person name="Prokofeva M.I."/>
            <person name="Bonch-Osmolovskaya E.A."/>
            <person name="Ravin N.V."/>
            <person name="Skryabin K.G."/>
        </authorList>
    </citation>
    <scope>NUCLEOTIDE SEQUENCE [LARGE SCALE GENOMIC DNA]</scope>
    <source>
        <strain evidence="2 3">768-28</strain>
    </source>
</reference>
<gene>
    <name evidence="2" type="ordered locus">VMUT_2180</name>
</gene>
<sequence>MIIALIFVISWFLAPLWCLRSNIYTQELTPLGFSITFLGHKYFLILPNSIAALIYVITSALIPIAWRNSRYSLYLSLFTLSLAIMLIITVFIFQSRYLFYGGYSVLSTETGYMYIRIPYTTYFGIPLYILVFLIIVTSVNAVTRARWITVRRMTIIEETLLMVRSEGPINAIRKALDRIGIQYSIINNALIIGDMAITASNTGRPEGVKEYLSFTDKGFIYFDGSSITELSTEQGIILAISKALIKGKPGKPLAGEYA</sequence>
<protein>
    <submittedName>
        <fullName evidence="2">Uncharacterized protein</fullName>
    </submittedName>
</protein>
<feature type="transmembrane region" description="Helical" evidence="1">
    <location>
        <begin position="42"/>
        <end position="66"/>
    </location>
</feature>
<keyword evidence="1" id="KW-0812">Transmembrane</keyword>
<dbReference type="AlphaFoldDB" id="F0QX87"/>
<name>F0QX87_VULM7</name>
<dbReference type="eggNOG" id="arCOG10175">
    <property type="taxonomic scope" value="Archaea"/>
</dbReference>
<dbReference type="HOGENOM" id="CLU_086888_0_0_2"/>
<evidence type="ECO:0000313" key="3">
    <source>
        <dbReference type="Proteomes" id="UP000007485"/>
    </source>
</evidence>
<keyword evidence="1" id="KW-1133">Transmembrane helix</keyword>
<feature type="transmembrane region" description="Helical" evidence="1">
    <location>
        <begin position="73"/>
        <end position="99"/>
    </location>
</feature>
<evidence type="ECO:0000313" key="2">
    <source>
        <dbReference type="EMBL" id="ADY02376.1"/>
    </source>
</evidence>
<keyword evidence="3" id="KW-1185">Reference proteome</keyword>
<proteinExistence type="predicted"/>
<keyword evidence="1" id="KW-0472">Membrane</keyword>